<keyword evidence="3" id="KW-0732">Signal</keyword>
<reference evidence="6" key="1">
    <citation type="submission" date="2016-11" db="EMBL/GenBank/DDBJ databases">
        <authorList>
            <person name="Varghese N."/>
            <person name="Submissions S."/>
        </authorList>
    </citation>
    <scope>NUCLEOTIDE SEQUENCE [LARGE SCALE GENOMIC DNA]</scope>
    <source>
        <strain evidence="6">DSM 19978</strain>
    </source>
</reference>
<dbReference type="RefSeq" id="WP_073371525.1">
    <property type="nucleotide sequence ID" value="NZ_FQWB01000007.1"/>
</dbReference>
<proteinExistence type="predicted"/>
<dbReference type="OrthoDB" id="9771071at2"/>
<name>A0A1M5MZJ3_9FLAO</name>
<accession>A0A1M5MZJ3</accession>
<keyword evidence="2" id="KW-0472">Membrane</keyword>
<dbReference type="Pfam" id="PF01103">
    <property type="entry name" value="Omp85"/>
    <property type="match status" value="1"/>
</dbReference>
<evidence type="ECO:0000256" key="1">
    <source>
        <dbReference type="ARBA" id="ARBA00004370"/>
    </source>
</evidence>
<gene>
    <name evidence="5" type="ORF">SAMN05443549_10757</name>
</gene>
<comment type="subcellular location">
    <subcellularLocation>
        <location evidence="1">Membrane</location>
    </subcellularLocation>
</comment>
<dbReference type="AlphaFoldDB" id="A0A1M5MZJ3"/>
<evidence type="ECO:0000256" key="2">
    <source>
        <dbReference type="ARBA" id="ARBA00023136"/>
    </source>
</evidence>
<dbReference type="Proteomes" id="UP000184516">
    <property type="component" value="Unassembled WGS sequence"/>
</dbReference>
<organism evidence="5 6">
    <name type="scientific">Flavobacterium fluvii</name>
    <dbReference type="NCBI Taxonomy" id="468056"/>
    <lineage>
        <taxon>Bacteria</taxon>
        <taxon>Pseudomonadati</taxon>
        <taxon>Bacteroidota</taxon>
        <taxon>Flavobacteriia</taxon>
        <taxon>Flavobacteriales</taxon>
        <taxon>Flavobacteriaceae</taxon>
        <taxon>Flavobacterium</taxon>
    </lineage>
</organism>
<dbReference type="EMBL" id="FQWB01000007">
    <property type="protein sequence ID" value="SHG82708.1"/>
    <property type="molecule type" value="Genomic_DNA"/>
</dbReference>
<dbReference type="InterPro" id="IPR000184">
    <property type="entry name" value="Bac_surfAg_D15"/>
</dbReference>
<evidence type="ECO:0000313" key="6">
    <source>
        <dbReference type="Proteomes" id="UP000184516"/>
    </source>
</evidence>
<feature type="chain" id="PRO_5012477397" evidence="3">
    <location>
        <begin position="21"/>
        <end position="382"/>
    </location>
</feature>
<evidence type="ECO:0000256" key="3">
    <source>
        <dbReference type="SAM" id="SignalP"/>
    </source>
</evidence>
<feature type="signal peptide" evidence="3">
    <location>
        <begin position="1"/>
        <end position="20"/>
    </location>
</feature>
<dbReference type="Gene3D" id="2.40.160.50">
    <property type="entry name" value="membrane protein fhac: a member of the omp85/tpsb transporter family"/>
    <property type="match status" value="1"/>
</dbReference>
<dbReference type="GO" id="GO:0019867">
    <property type="term" value="C:outer membrane"/>
    <property type="evidence" value="ECO:0007669"/>
    <property type="project" value="InterPro"/>
</dbReference>
<evidence type="ECO:0000259" key="4">
    <source>
        <dbReference type="Pfam" id="PF01103"/>
    </source>
</evidence>
<protein>
    <submittedName>
        <fullName evidence="5">Surface antigen</fullName>
    </submittedName>
</protein>
<evidence type="ECO:0000313" key="5">
    <source>
        <dbReference type="EMBL" id="SHG82708.1"/>
    </source>
</evidence>
<feature type="domain" description="Bacterial surface antigen (D15)" evidence="4">
    <location>
        <begin position="139"/>
        <end position="381"/>
    </location>
</feature>
<dbReference type="STRING" id="468056.SAMN05443549_10757"/>
<sequence length="382" mass="43325">MIKKNILVLFLFFLANVVFAQTDTITKKKVETKSDSLSKFDNFNKKAEAFFKVCPVPIYTHTPEAGNIYGLAKFNVLNLSKKDTISKPSKLSEVVSFSSNGRINASVATELIFKENKRVVVAYINYQKQPDYIFGIGNDVKREDIEEIQLERIKFFATYMFQVKKDFYVGFPINFAHYFNIKTEPDSFLITDNITGVKGGTSVGSGLAIAYDTRDNRYNPQQGGYVIGYALTHPKFLGSTYQYSKYEIDMRKYFNPWLKHIIALQATTSNTTGDTPFYELSMLGSDAQMRGYYKGAYRDNVLVDSQIEYRAPIWNIFGVTGWVGTGRVASNYKDLSLNGWKLNYGAGLRIRVDTEHNTNLRIDYGFGPDGISGVYFAFAEAF</sequence>
<keyword evidence="6" id="KW-1185">Reference proteome</keyword>